<evidence type="ECO:0000259" key="6">
    <source>
        <dbReference type="Pfam" id="PF02518"/>
    </source>
</evidence>
<dbReference type="SUPFAM" id="SSF55874">
    <property type="entry name" value="ATPase domain of HSP90 chaperone/DNA topoisomerase II/histidine kinase"/>
    <property type="match status" value="1"/>
</dbReference>
<dbReference type="InterPro" id="IPR003594">
    <property type="entry name" value="HATPase_dom"/>
</dbReference>
<dbReference type="PRINTS" id="PR00344">
    <property type="entry name" value="BCTRLSENSOR"/>
</dbReference>
<evidence type="ECO:0000313" key="7">
    <source>
        <dbReference type="EMBL" id="KAG1530850.1"/>
    </source>
</evidence>
<dbReference type="AlphaFoldDB" id="A0A9P6XR43"/>
<keyword evidence="8" id="KW-1185">Reference proteome</keyword>
<proteinExistence type="predicted"/>
<protein>
    <recommendedName>
        <fullName evidence="2">histidine kinase</fullName>
        <ecNumber evidence="2">2.7.13.3</ecNumber>
    </recommendedName>
</protein>
<dbReference type="InterPro" id="IPR004358">
    <property type="entry name" value="Sig_transdc_His_kin-like_C"/>
</dbReference>
<dbReference type="InterPro" id="IPR036890">
    <property type="entry name" value="HATPase_C_sf"/>
</dbReference>
<dbReference type="EMBL" id="JAANIU010011722">
    <property type="protein sequence ID" value="KAG1530850.1"/>
    <property type="molecule type" value="Genomic_DNA"/>
</dbReference>
<organism evidence="7 8">
    <name type="scientific">Rhizopus delemar</name>
    <dbReference type="NCBI Taxonomy" id="936053"/>
    <lineage>
        <taxon>Eukaryota</taxon>
        <taxon>Fungi</taxon>
        <taxon>Fungi incertae sedis</taxon>
        <taxon>Mucoromycota</taxon>
        <taxon>Mucoromycotina</taxon>
        <taxon>Mucoromycetes</taxon>
        <taxon>Mucorales</taxon>
        <taxon>Mucorineae</taxon>
        <taxon>Rhizopodaceae</taxon>
        <taxon>Rhizopus</taxon>
    </lineage>
</organism>
<sequence length="146" mass="15369">MRWAASGYACASRSSTAASGDVGLARRHEGTGLGTAIAKGLVESMGGQVGYAPNSPRGSVFWVEITLDVAYPVAAPVAALARSPTMARRRLQRNRNHEDETDPGPARFGAAGSYSVPRPGPGRRPRPSRDAAPGRQGGDRSQYAHR</sequence>
<dbReference type="EC" id="2.7.13.3" evidence="2"/>
<feature type="domain" description="Histidine kinase/HSP90-like ATPase" evidence="6">
    <location>
        <begin position="26"/>
        <end position="67"/>
    </location>
</feature>
<evidence type="ECO:0000256" key="4">
    <source>
        <dbReference type="ARBA" id="ARBA00022777"/>
    </source>
</evidence>
<keyword evidence="3" id="KW-0808">Transferase</keyword>
<evidence type="ECO:0000256" key="5">
    <source>
        <dbReference type="SAM" id="MobiDB-lite"/>
    </source>
</evidence>
<comment type="caution">
    <text evidence="7">The sequence shown here is derived from an EMBL/GenBank/DDBJ whole genome shotgun (WGS) entry which is preliminary data.</text>
</comment>
<evidence type="ECO:0000313" key="8">
    <source>
        <dbReference type="Proteomes" id="UP000740926"/>
    </source>
</evidence>
<gene>
    <name evidence="7" type="ORF">G6F50_017050</name>
</gene>
<dbReference type="GO" id="GO:0004673">
    <property type="term" value="F:protein histidine kinase activity"/>
    <property type="evidence" value="ECO:0007669"/>
    <property type="project" value="UniProtKB-EC"/>
</dbReference>
<dbReference type="Gene3D" id="3.30.565.10">
    <property type="entry name" value="Histidine kinase-like ATPase, C-terminal domain"/>
    <property type="match status" value="1"/>
</dbReference>
<dbReference type="Pfam" id="PF02518">
    <property type="entry name" value="HATPase_c"/>
    <property type="match status" value="1"/>
</dbReference>
<feature type="region of interest" description="Disordered" evidence="5">
    <location>
        <begin position="83"/>
        <end position="146"/>
    </location>
</feature>
<dbReference type="PANTHER" id="PTHR43047:SF78">
    <property type="entry name" value="SENSORY_REGULATORY PROTEIN RPFC"/>
    <property type="match status" value="1"/>
</dbReference>
<reference evidence="7 8" key="1">
    <citation type="journal article" date="2020" name="Microb. Genom.">
        <title>Genetic diversity of clinical and environmental Mucorales isolates obtained from an investigation of mucormycosis cases among solid organ transplant recipients.</title>
        <authorList>
            <person name="Nguyen M.H."/>
            <person name="Kaul D."/>
            <person name="Muto C."/>
            <person name="Cheng S.J."/>
            <person name="Richter R.A."/>
            <person name="Bruno V.M."/>
            <person name="Liu G."/>
            <person name="Beyhan S."/>
            <person name="Sundermann A.J."/>
            <person name="Mounaud S."/>
            <person name="Pasculle A.W."/>
            <person name="Nierman W.C."/>
            <person name="Driscoll E."/>
            <person name="Cumbie R."/>
            <person name="Clancy C.J."/>
            <person name="Dupont C.L."/>
        </authorList>
    </citation>
    <scope>NUCLEOTIDE SEQUENCE [LARGE SCALE GENOMIC DNA]</scope>
    <source>
        <strain evidence="7 8">GL24</strain>
    </source>
</reference>
<comment type="catalytic activity">
    <reaction evidence="1">
        <text>ATP + protein L-histidine = ADP + protein N-phospho-L-histidine.</text>
        <dbReference type="EC" id="2.7.13.3"/>
    </reaction>
</comment>
<dbReference type="PANTHER" id="PTHR43047">
    <property type="entry name" value="TWO-COMPONENT HISTIDINE PROTEIN KINASE"/>
    <property type="match status" value="1"/>
</dbReference>
<accession>A0A9P6XR43</accession>
<evidence type="ECO:0000256" key="2">
    <source>
        <dbReference type="ARBA" id="ARBA00012438"/>
    </source>
</evidence>
<name>A0A9P6XR43_9FUNG</name>
<evidence type="ECO:0000256" key="1">
    <source>
        <dbReference type="ARBA" id="ARBA00000085"/>
    </source>
</evidence>
<keyword evidence="4" id="KW-0418">Kinase</keyword>
<evidence type="ECO:0000256" key="3">
    <source>
        <dbReference type="ARBA" id="ARBA00022679"/>
    </source>
</evidence>
<dbReference type="Proteomes" id="UP000740926">
    <property type="component" value="Unassembled WGS sequence"/>
</dbReference>